<protein>
    <recommendedName>
        <fullName evidence="7">Cytochrome P450</fullName>
    </recommendedName>
</protein>
<dbReference type="Proteomes" id="UP001610446">
    <property type="component" value="Unassembled WGS sequence"/>
</dbReference>
<dbReference type="PROSITE" id="PS00086">
    <property type="entry name" value="CYTOCHROME_P450"/>
    <property type="match status" value="1"/>
</dbReference>
<dbReference type="InterPro" id="IPR001128">
    <property type="entry name" value="Cyt_P450"/>
</dbReference>
<keyword evidence="3 4" id="KW-0408">Iron</keyword>
<evidence type="ECO:0008006" key="7">
    <source>
        <dbReference type="Google" id="ProtNLM"/>
    </source>
</evidence>
<dbReference type="Pfam" id="PF00067">
    <property type="entry name" value="p450"/>
    <property type="match status" value="1"/>
</dbReference>
<sequence>MIPEVRLMLYIYQANVATGNLTVHLDKTAFADALLSNPNRWLAADGVSHHALVSFSVGPRKCIGTNLAELWLRVCLAASFKRSRAMLDESMTDEDMDMYDSFRASCFVGGPPALSRCQECLLPVSNG</sequence>
<keyword evidence="4" id="KW-0349">Heme</keyword>
<evidence type="ECO:0000256" key="3">
    <source>
        <dbReference type="ARBA" id="ARBA00023004"/>
    </source>
</evidence>
<keyword evidence="1 4" id="KW-0479">Metal-binding</keyword>
<organism evidence="5 6">
    <name type="scientific">Aspergillus pseudoustus</name>
    <dbReference type="NCBI Taxonomy" id="1810923"/>
    <lineage>
        <taxon>Eukaryota</taxon>
        <taxon>Fungi</taxon>
        <taxon>Dikarya</taxon>
        <taxon>Ascomycota</taxon>
        <taxon>Pezizomycotina</taxon>
        <taxon>Eurotiomycetes</taxon>
        <taxon>Eurotiomycetidae</taxon>
        <taxon>Eurotiales</taxon>
        <taxon>Aspergillaceae</taxon>
        <taxon>Aspergillus</taxon>
        <taxon>Aspergillus subgen. Nidulantes</taxon>
    </lineage>
</organism>
<name>A0ABR4K9G9_9EURO</name>
<comment type="caution">
    <text evidence="5">The sequence shown here is derived from an EMBL/GenBank/DDBJ whole genome shotgun (WGS) entry which is preliminary data.</text>
</comment>
<keyword evidence="6" id="KW-1185">Reference proteome</keyword>
<comment type="similarity">
    <text evidence="4">Belongs to the cytochrome P450 family.</text>
</comment>
<keyword evidence="2 4" id="KW-0560">Oxidoreductase</keyword>
<evidence type="ECO:0000256" key="2">
    <source>
        <dbReference type="ARBA" id="ARBA00023002"/>
    </source>
</evidence>
<dbReference type="InterPro" id="IPR017972">
    <property type="entry name" value="Cyt_P450_CS"/>
</dbReference>
<dbReference type="InterPro" id="IPR036396">
    <property type="entry name" value="Cyt_P450_sf"/>
</dbReference>
<gene>
    <name evidence="5" type="ORF">BJY01DRAFT_246160</name>
</gene>
<dbReference type="EMBL" id="JBFXLU010000046">
    <property type="protein sequence ID" value="KAL2848934.1"/>
    <property type="molecule type" value="Genomic_DNA"/>
</dbReference>
<keyword evidence="4" id="KW-0503">Monooxygenase</keyword>
<evidence type="ECO:0000313" key="6">
    <source>
        <dbReference type="Proteomes" id="UP001610446"/>
    </source>
</evidence>
<evidence type="ECO:0000256" key="4">
    <source>
        <dbReference type="RuleBase" id="RU000461"/>
    </source>
</evidence>
<evidence type="ECO:0000313" key="5">
    <source>
        <dbReference type="EMBL" id="KAL2848934.1"/>
    </source>
</evidence>
<dbReference type="SUPFAM" id="SSF48264">
    <property type="entry name" value="Cytochrome P450"/>
    <property type="match status" value="1"/>
</dbReference>
<dbReference type="Gene3D" id="1.10.630.10">
    <property type="entry name" value="Cytochrome P450"/>
    <property type="match status" value="1"/>
</dbReference>
<proteinExistence type="inferred from homology"/>
<evidence type="ECO:0000256" key="1">
    <source>
        <dbReference type="ARBA" id="ARBA00022723"/>
    </source>
</evidence>
<accession>A0ABR4K9G9</accession>
<reference evidence="5 6" key="1">
    <citation type="submission" date="2024-07" db="EMBL/GenBank/DDBJ databases">
        <title>Section-level genome sequencing and comparative genomics of Aspergillus sections Usti and Cavernicolus.</title>
        <authorList>
            <consortium name="Lawrence Berkeley National Laboratory"/>
            <person name="Nybo J.L."/>
            <person name="Vesth T.C."/>
            <person name="Theobald S."/>
            <person name="Frisvad J.C."/>
            <person name="Larsen T.O."/>
            <person name="Kjaerboelling I."/>
            <person name="Rothschild-Mancinelli K."/>
            <person name="Lyhne E.K."/>
            <person name="Kogle M.E."/>
            <person name="Barry K."/>
            <person name="Clum A."/>
            <person name="Na H."/>
            <person name="Ledsgaard L."/>
            <person name="Lin J."/>
            <person name="Lipzen A."/>
            <person name="Kuo A."/>
            <person name="Riley R."/>
            <person name="Mondo S."/>
            <person name="Labutti K."/>
            <person name="Haridas S."/>
            <person name="Pangalinan J."/>
            <person name="Salamov A.A."/>
            <person name="Simmons B.A."/>
            <person name="Magnuson J.K."/>
            <person name="Chen J."/>
            <person name="Drula E."/>
            <person name="Henrissat B."/>
            <person name="Wiebenga A."/>
            <person name="Lubbers R.J."/>
            <person name="Gomes A.C."/>
            <person name="Makela M.R."/>
            <person name="Stajich J."/>
            <person name="Grigoriev I.V."/>
            <person name="Mortensen U.H."/>
            <person name="De Vries R.P."/>
            <person name="Baker S.E."/>
            <person name="Andersen M.R."/>
        </authorList>
    </citation>
    <scope>NUCLEOTIDE SEQUENCE [LARGE SCALE GENOMIC DNA]</scope>
    <source>
        <strain evidence="5 6">CBS 123904</strain>
    </source>
</reference>